<protein>
    <submittedName>
        <fullName evidence="2">Uncharacterized protein</fullName>
    </submittedName>
</protein>
<gene>
    <name evidence="2" type="ORF">M413DRAFT_442107</name>
</gene>
<dbReference type="Proteomes" id="UP000053424">
    <property type="component" value="Unassembled WGS sequence"/>
</dbReference>
<reference evidence="3" key="2">
    <citation type="submission" date="2015-01" db="EMBL/GenBank/DDBJ databases">
        <title>Evolutionary Origins and Diversification of the Mycorrhizal Mutualists.</title>
        <authorList>
            <consortium name="DOE Joint Genome Institute"/>
            <consortium name="Mycorrhizal Genomics Consortium"/>
            <person name="Kohler A."/>
            <person name="Kuo A."/>
            <person name="Nagy L.G."/>
            <person name="Floudas D."/>
            <person name="Copeland A."/>
            <person name="Barry K.W."/>
            <person name="Cichocki N."/>
            <person name="Veneault-Fourrey C."/>
            <person name="LaButti K."/>
            <person name="Lindquist E.A."/>
            <person name="Lipzen A."/>
            <person name="Lundell T."/>
            <person name="Morin E."/>
            <person name="Murat C."/>
            <person name="Riley R."/>
            <person name="Ohm R."/>
            <person name="Sun H."/>
            <person name="Tunlid A."/>
            <person name="Henrissat B."/>
            <person name="Grigoriev I.V."/>
            <person name="Hibbett D.S."/>
            <person name="Martin F."/>
        </authorList>
    </citation>
    <scope>NUCLEOTIDE SEQUENCE [LARGE SCALE GENOMIC DNA]</scope>
    <source>
        <strain evidence="3">h7</strain>
    </source>
</reference>
<proteinExistence type="predicted"/>
<organism evidence="2 3">
    <name type="scientific">Hebeloma cylindrosporum</name>
    <dbReference type="NCBI Taxonomy" id="76867"/>
    <lineage>
        <taxon>Eukaryota</taxon>
        <taxon>Fungi</taxon>
        <taxon>Dikarya</taxon>
        <taxon>Basidiomycota</taxon>
        <taxon>Agaricomycotina</taxon>
        <taxon>Agaricomycetes</taxon>
        <taxon>Agaricomycetidae</taxon>
        <taxon>Agaricales</taxon>
        <taxon>Agaricineae</taxon>
        <taxon>Hymenogastraceae</taxon>
        <taxon>Hebeloma</taxon>
    </lineage>
</organism>
<name>A0A0C3CMS9_HEBCY</name>
<evidence type="ECO:0000313" key="2">
    <source>
        <dbReference type="EMBL" id="KIM45429.1"/>
    </source>
</evidence>
<reference evidence="2 3" key="1">
    <citation type="submission" date="2014-04" db="EMBL/GenBank/DDBJ databases">
        <authorList>
            <consortium name="DOE Joint Genome Institute"/>
            <person name="Kuo A."/>
            <person name="Gay G."/>
            <person name="Dore J."/>
            <person name="Kohler A."/>
            <person name="Nagy L.G."/>
            <person name="Floudas D."/>
            <person name="Copeland A."/>
            <person name="Barry K.W."/>
            <person name="Cichocki N."/>
            <person name="Veneault-Fourrey C."/>
            <person name="LaButti K."/>
            <person name="Lindquist E.A."/>
            <person name="Lipzen A."/>
            <person name="Lundell T."/>
            <person name="Morin E."/>
            <person name="Murat C."/>
            <person name="Sun H."/>
            <person name="Tunlid A."/>
            <person name="Henrissat B."/>
            <person name="Grigoriev I.V."/>
            <person name="Hibbett D.S."/>
            <person name="Martin F."/>
            <person name="Nordberg H.P."/>
            <person name="Cantor M.N."/>
            <person name="Hua S.X."/>
        </authorList>
    </citation>
    <scope>NUCLEOTIDE SEQUENCE [LARGE SCALE GENOMIC DNA]</scope>
    <source>
        <strain evidence="3">h7</strain>
    </source>
</reference>
<feature type="compositionally biased region" description="Acidic residues" evidence="1">
    <location>
        <begin position="1"/>
        <end position="10"/>
    </location>
</feature>
<evidence type="ECO:0000256" key="1">
    <source>
        <dbReference type="SAM" id="MobiDB-lite"/>
    </source>
</evidence>
<keyword evidence="3" id="KW-1185">Reference proteome</keyword>
<feature type="compositionally biased region" description="Basic residues" evidence="1">
    <location>
        <begin position="22"/>
        <end position="39"/>
    </location>
</feature>
<sequence>MLDGEGDEQEATYSRVQGAKNNHGKNWRHKVRHRRRRTLHRVRDRQLCCESMRRKKDTKVQVRQALR</sequence>
<dbReference type="AlphaFoldDB" id="A0A0C3CMS9"/>
<accession>A0A0C3CMS9</accession>
<evidence type="ECO:0000313" key="3">
    <source>
        <dbReference type="Proteomes" id="UP000053424"/>
    </source>
</evidence>
<feature type="region of interest" description="Disordered" evidence="1">
    <location>
        <begin position="1"/>
        <end position="39"/>
    </location>
</feature>
<dbReference type="EMBL" id="KN831772">
    <property type="protein sequence ID" value="KIM45429.1"/>
    <property type="molecule type" value="Genomic_DNA"/>
</dbReference>
<dbReference type="HOGENOM" id="CLU_2812665_0_0_1"/>